<dbReference type="Pfam" id="PF14032">
    <property type="entry name" value="PknH_C"/>
    <property type="match status" value="1"/>
</dbReference>
<protein>
    <submittedName>
        <fullName evidence="2">Sensor domain-containing protein</fullName>
    </submittedName>
</protein>
<evidence type="ECO:0000313" key="3">
    <source>
        <dbReference type="Proteomes" id="UP001558474"/>
    </source>
</evidence>
<sequence length="238" mass="25130">PITISKHGQGGFMYGQRVAIPAIAAIALAGSALSGCGSEQTDDDASPQIDILGSMLASESELNTILATTGLRPKTALRQPARLDADEHASRPACLAVIGNAMDELYRDSGFGQFRESLFADDSDALEVDQAVTAFDTPTAARTLVGRTVDTWRQCAGDSLTIRYDGNRRPSTFVLGNPSVVDDIDVTNEQSPTSPQQGSRRAIVAVDNLVVDVRITGTNLTDGQVVRLAKAIAGRNSV</sequence>
<feature type="non-terminal residue" evidence="2">
    <location>
        <position position="1"/>
    </location>
</feature>
<keyword evidence="3" id="KW-1185">Reference proteome</keyword>
<name>A0ABV3VP56_9MYCO</name>
<dbReference type="InterPro" id="IPR026954">
    <property type="entry name" value="PknH-like_Extracell"/>
</dbReference>
<accession>A0ABV3VP56</accession>
<reference evidence="2 3" key="1">
    <citation type="submission" date="2024-04" db="EMBL/GenBank/DDBJ databases">
        <title>Genomic Markers of Mycobacteria.</title>
        <authorList>
            <person name="Soliman M.S."/>
            <person name="Elkholy A."/>
            <person name="Soliman N.S."/>
            <person name="Abbas A."/>
            <person name="Khayrat S."/>
            <person name="Shawky S."/>
        </authorList>
    </citation>
    <scope>NUCLEOTIDE SEQUENCE [LARGE SCALE GENOMIC DNA]</scope>
    <source>
        <strain evidence="2 3">Egy-CU-AM5</strain>
    </source>
</reference>
<proteinExistence type="predicted"/>
<evidence type="ECO:0000313" key="2">
    <source>
        <dbReference type="EMBL" id="MEX3743162.1"/>
    </source>
</evidence>
<comment type="caution">
    <text evidence="2">The sequence shown here is derived from an EMBL/GenBank/DDBJ whole genome shotgun (WGS) entry which is preliminary data.</text>
</comment>
<dbReference type="EMBL" id="JBDLOU010000146">
    <property type="protein sequence ID" value="MEX3743162.1"/>
    <property type="molecule type" value="Genomic_DNA"/>
</dbReference>
<dbReference type="RefSeq" id="WP_368574662.1">
    <property type="nucleotide sequence ID" value="NZ_JBDLOU010000146.1"/>
</dbReference>
<organism evidence="2 3">
    <name type="scientific">Mycolicibacterium porcinum</name>
    <dbReference type="NCBI Taxonomy" id="39693"/>
    <lineage>
        <taxon>Bacteria</taxon>
        <taxon>Bacillati</taxon>
        <taxon>Actinomycetota</taxon>
        <taxon>Actinomycetes</taxon>
        <taxon>Mycobacteriales</taxon>
        <taxon>Mycobacteriaceae</taxon>
        <taxon>Mycolicibacterium</taxon>
    </lineage>
</organism>
<dbReference type="Proteomes" id="UP001558474">
    <property type="component" value="Unassembled WGS sequence"/>
</dbReference>
<evidence type="ECO:0000259" key="1">
    <source>
        <dbReference type="Pfam" id="PF14032"/>
    </source>
</evidence>
<dbReference type="Gene3D" id="3.40.1000.70">
    <property type="entry name" value="PknH-like extracellular domain"/>
    <property type="match status" value="1"/>
</dbReference>
<gene>
    <name evidence="2" type="ORF">ABFW12_33465</name>
</gene>
<feature type="domain" description="PknH-like extracellular" evidence="1">
    <location>
        <begin position="52"/>
        <end position="235"/>
    </location>
</feature>
<dbReference type="InterPro" id="IPR038232">
    <property type="entry name" value="PknH-like_Extracell_sf"/>
</dbReference>